<comment type="subcellular location">
    <subcellularLocation>
        <location evidence="1">Cell membrane</location>
        <topology evidence="1">Multi-pass membrane protein</topology>
    </subcellularLocation>
</comment>
<dbReference type="InterPro" id="IPR036640">
    <property type="entry name" value="ABC1_TM_sf"/>
</dbReference>
<gene>
    <name evidence="14" type="ORF">EKD02_00865</name>
</gene>
<keyword evidence="6" id="KW-0378">Hydrolase</keyword>
<dbReference type="InterPro" id="IPR005074">
    <property type="entry name" value="Peptidase_C39"/>
</dbReference>
<evidence type="ECO:0000256" key="3">
    <source>
        <dbReference type="ARBA" id="ARBA00022475"/>
    </source>
</evidence>
<evidence type="ECO:0000256" key="5">
    <source>
        <dbReference type="ARBA" id="ARBA00022741"/>
    </source>
</evidence>
<dbReference type="InterPro" id="IPR017871">
    <property type="entry name" value="ABC_transporter-like_CS"/>
</dbReference>
<sequence length="726" mass="79855">MGNNVDKKDVMTSKRMRTPTVLQMEAVECGAASLAMILAYYGKYVSLEQLRDDCGVTRDGSKASGIVKAARSHGMQAKGYRVELDGLEGKRLPMIIFWNLYHFVVLEGFKNGTFFLNDPAEGPRKVTEVEFNESFSGVILTFEPGPDFKTAGRPFSLFGALKKRVPGLESALAYVILTSLLLVIPGLVIPTFFRVFVDNVLVQHMTGWVRPIAIGLMLVALVQAALTWLKEHYLLKAQTKMALTSSAKFFNHVFTLPMRFFSMRMTGDITNRVQLNDNVASLVAGELTNNALNVLLVVFYVILMLQYDILLTAMAVSVAALNWFVLQYVSKSRIILNQRFLQDQGKVFGATYFGIKSINSIKATGGEADFFSRWSGLFANMVNGKQKLQVTTSILLAMPPLLQSLGNITILGVGGARVMQGDLSMGMLIAFQSLVFAFLSPVNEMVTLGQELQDARGDLQRLDDVMNNPSDIHLDRANNDARDFPVKLQGRLDLVDITFGYNRIEDPLIDKFTLHIEPGSRVALVGGSGSGKSTIAKMVSGLYKPWSGDIMVDNHPIQDVPRKVFNASVTVVSQEISLFEGSIADNISMWDPSVSMQTIVLAAKDACIHDVISSRQGGYKAQLNEGGSNFSGGQRQRIEIARALAAHPSVLILDEATSALDPETEKEIDENIRARGCTCLIIAHRLSTIRDCDEIVALERGKVVERGTHEELMKLNGFYAGLVKEG</sequence>
<dbReference type="SMART" id="SM00382">
    <property type="entry name" value="AAA"/>
    <property type="match status" value="1"/>
</dbReference>
<dbReference type="InterPro" id="IPR039421">
    <property type="entry name" value="Type_1_exporter"/>
</dbReference>
<evidence type="ECO:0000259" key="11">
    <source>
        <dbReference type="PROSITE" id="PS50893"/>
    </source>
</evidence>
<evidence type="ECO:0000313" key="14">
    <source>
        <dbReference type="EMBL" id="RTY39980.1"/>
    </source>
</evidence>
<organism evidence="14 15">
    <name type="scientific">Chlorobium phaeovibrioides</name>
    <dbReference type="NCBI Taxonomy" id="1094"/>
    <lineage>
        <taxon>Bacteria</taxon>
        <taxon>Pseudomonadati</taxon>
        <taxon>Chlorobiota</taxon>
        <taxon>Chlorobiia</taxon>
        <taxon>Chlorobiales</taxon>
        <taxon>Chlorobiaceae</taxon>
        <taxon>Chlorobium/Pelodictyon group</taxon>
        <taxon>Chlorobium</taxon>
    </lineage>
</organism>
<evidence type="ECO:0000256" key="10">
    <source>
        <dbReference type="SAM" id="Phobius"/>
    </source>
</evidence>
<dbReference type="PROSITE" id="PS50893">
    <property type="entry name" value="ABC_TRANSPORTER_2"/>
    <property type="match status" value="1"/>
</dbReference>
<dbReference type="GO" id="GO:0015421">
    <property type="term" value="F:ABC-type oligopeptide transporter activity"/>
    <property type="evidence" value="ECO:0007669"/>
    <property type="project" value="TreeGrafter"/>
</dbReference>
<dbReference type="AlphaFoldDB" id="A0A3S0U2P1"/>
<dbReference type="InterPro" id="IPR003593">
    <property type="entry name" value="AAA+_ATPase"/>
</dbReference>
<dbReference type="FunFam" id="3.40.50.300:FF:000299">
    <property type="entry name" value="ABC transporter ATP-binding protein/permease"/>
    <property type="match status" value="1"/>
</dbReference>
<dbReference type="InterPro" id="IPR022514">
    <property type="entry name" value="NHPM_micro_ABC1"/>
</dbReference>
<dbReference type="Gene3D" id="3.40.50.300">
    <property type="entry name" value="P-loop containing nucleotide triphosphate hydrolases"/>
    <property type="match status" value="1"/>
</dbReference>
<dbReference type="PROSITE" id="PS50990">
    <property type="entry name" value="PEPTIDASE_C39"/>
    <property type="match status" value="1"/>
</dbReference>
<dbReference type="GO" id="GO:0005524">
    <property type="term" value="F:ATP binding"/>
    <property type="evidence" value="ECO:0007669"/>
    <property type="project" value="UniProtKB-KW"/>
</dbReference>
<evidence type="ECO:0000259" key="12">
    <source>
        <dbReference type="PROSITE" id="PS50929"/>
    </source>
</evidence>
<feature type="domain" description="ABC transmembrane type-1" evidence="12">
    <location>
        <begin position="175"/>
        <end position="454"/>
    </location>
</feature>
<keyword evidence="9 10" id="KW-0472">Membrane</keyword>
<protein>
    <submittedName>
        <fullName evidence="14">NHLP family bacteriocin export ABC transporter peptidase/permease/ATPase subunit</fullName>
    </submittedName>
</protein>
<feature type="transmembrane region" description="Helical" evidence="10">
    <location>
        <begin position="309"/>
        <end position="329"/>
    </location>
</feature>
<dbReference type="SUPFAM" id="SSF90123">
    <property type="entry name" value="ABC transporter transmembrane region"/>
    <property type="match status" value="1"/>
</dbReference>
<dbReference type="PANTHER" id="PTHR43394:SF1">
    <property type="entry name" value="ATP-BINDING CASSETTE SUB-FAMILY B MEMBER 10, MITOCHONDRIAL"/>
    <property type="match status" value="1"/>
</dbReference>
<dbReference type="InterPro" id="IPR027417">
    <property type="entry name" value="P-loop_NTPase"/>
</dbReference>
<dbReference type="Pfam" id="PF00005">
    <property type="entry name" value="ABC_tran"/>
    <property type="match status" value="1"/>
</dbReference>
<dbReference type="PROSITE" id="PS50929">
    <property type="entry name" value="ABC_TM1F"/>
    <property type="match status" value="1"/>
</dbReference>
<accession>A0A3S0U2P1</accession>
<name>A0A3S0U2P1_CHLPH</name>
<dbReference type="InterPro" id="IPR003439">
    <property type="entry name" value="ABC_transporter-like_ATP-bd"/>
</dbReference>
<dbReference type="Proteomes" id="UP000279908">
    <property type="component" value="Unassembled WGS sequence"/>
</dbReference>
<dbReference type="SUPFAM" id="SSF52540">
    <property type="entry name" value="P-loop containing nucleoside triphosphate hydrolases"/>
    <property type="match status" value="1"/>
</dbReference>
<keyword evidence="4 10" id="KW-0812">Transmembrane</keyword>
<feature type="domain" description="ABC transporter" evidence="11">
    <location>
        <begin position="492"/>
        <end position="725"/>
    </location>
</feature>
<reference evidence="14 15" key="1">
    <citation type="submission" date="2018-12" db="EMBL/GenBank/DDBJ databases">
        <authorList>
            <person name="Lunina O.N."/>
            <person name="Grouzdev D.S."/>
            <person name="Gorlenko V.M."/>
            <person name="Savvichev A.S."/>
        </authorList>
    </citation>
    <scope>NUCLEOTIDE SEQUENCE [LARGE SCALE GENOMIC DNA]</scope>
    <source>
        <strain evidence="14 15">BrKhr-17</strain>
    </source>
</reference>
<dbReference type="PROSITE" id="PS00211">
    <property type="entry name" value="ABC_TRANSPORTER_1"/>
    <property type="match status" value="1"/>
</dbReference>
<dbReference type="CDD" id="cd18569">
    <property type="entry name" value="ABC_6TM_NHLM_bacteriocin"/>
    <property type="match status" value="1"/>
</dbReference>
<evidence type="ECO:0000259" key="13">
    <source>
        <dbReference type="PROSITE" id="PS50990"/>
    </source>
</evidence>
<keyword evidence="5" id="KW-0547">Nucleotide-binding</keyword>
<evidence type="ECO:0000256" key="1">
    <source>
        <dbReference type="ARBA" id="ARBA00004651"/>
    </source>
</evidence>
<dbReference type="Gene3D" id="1.20.1560.10">
    <property type="entry name" value="ABC transporter type 1, transmembrane domain"/>
    <property type="match status" value="1"/>
</dbReference>
<evidence type="ECO:0000256" key="7">
    <source>
        <dbReference type="ARBA" id="ARBA00022840"/>
    </source>
</evidence>
<dbReference type="EMBL" id="RXYK01000001">
    <property type="protein sequence ID" value="RTY39980.1"/>
    <property type="molecule type" value="Genomic_DNA"/>
</dbReference>
<evidence type="ECO:0000313" key="15">
    <source>
        <dbReference type="Proteomes" id="UP000279908"/>
    </source>
</evidence>
<feature type="transmembrane region" description="Helical" evidence="10">
    <location>
        <begin position="208"/>
        <end position="229"/>
    </location>
</feature>
<dbReference type="Pfam" id="PF03412">
    <property type="entry name" value="Peptidase_C39"/>
    <property type="match status" value="1"/>
</dbReference>
<dbReference type="GO" id="GO:0006508">
    <property type="term" value="P:proteolysis"/>
    <property type="evidence" value="ECO:0007669"/>
    <property type="project" value="InterPro"/>
</dbReference>
<dbReference type="RefSeq" id="WP_126383350.1">
    <property type="nucleotide sequence ID" value="NZ_RXYK01000001.1"/>
</dbReference>
<dbReference type="GO" id="GO:0016887">
    <property type="term" value="F:ATP hydrolysis activity"/>
    <property type="evidence" value="ECO:0007669"/>
    <property type="project" value="InterPro"/>
</dbReference>
<dbReference type="PANTHER" id="PTHR43394">
    <property type="entry name" value="ATP-DEPENDENT PERMEASE MDL1, MITOCHONDRIAL"/>
    <property type="match status" value="1"/>
</dbReference>
<feature type="transmembrane region" description="Helical" evidence="10">
    <location>
        <begin position="21"/>
        <end position="41"/>
    </location>
</feature>
<evidence type="ECO:0000256" key="8">
    <source>
        <dbReference type="ARBA" id="ARBA00022989"/>
    </source>
</evidence>
<dbReference type="InterPro" id="IPR011527">
    <property type="entry name" value="ABC1_TM_dom"/>
</dbReference>
<dbReference type="GO" id="GO:0005886">
    <property type="term" value="C:plasma membrane"/>
    <property type="evidence" value="ECO:0007669"/>
    <property type="project" value="UniProtKB-SubCell"/>
</dbReference>
<dbReference type="Gene3D" id="3.90.70.10">
    <property type="entry name" value="Cysteine proteinases"/>
    <property type="match status" value="1"/>
</dbReference>
<dbReference type="NCBIfam" id="TIGR03796">
    <property type="entry name" value="NHLM_micro_ABC1"/>
    <property type="match status" value="1"/>
</dbReference>
<evidence type="ECO:0000256" key="2">
    <source>
        <dbReference type="ARBA" id="ARBA00022448"/>
    </source>
</evidence>
<feature type="transmembrane region" description="Helical" evidence="10">
    <location>
        <begin position="171"/>
        <end position="196"/>
    </location>
</feature>
<proteinExistence type="predicted"/>
<dbReference type="GO" id="GO:0008233">
    <property type="term" value="F:peptidase activity"/>
    <property type="evidence" value="ECO:0007669"/>
    <property type="project" value="InterPro"/>
</dbReference>
<keyword evidence="7" id="KW-0067">ATP-binding</keyword>
<evidence type="ECO:0000256" key="6">
    <source>
        <dbReference type="ARBA" id="ARBA00022801"/>
    </source>
</evidence>
<keyword evidence="8 10" id="KW-1133">Transmembrane helix</keyword>
<evidence type="ECO:0000256" key="4">
    <source>
        <dbReference type="ARBA" id="ARBA00022692"/>
    </source>
</evidence>
<feature type="domain" description="Peptidase C39" evidence="13">
    <location>
        <begin position="23"/>
        <end position="142"/>
    </location>
</feature>
<dbReference type="Pfam" id="PF00664">
    <property type="entry name" value="ABC_membrane"/>
    <property type="match status" value="1"/>
</dbReference>
<evidence type="ECO:0000256" key="9">
    <source>
        <dbReference type="ARBA" id="ARBA00023136"/>
    </source>
</evidence>
<feature type="transmembrane region" description="Helical" evidence="10">
    <location>
        <begin position="279"/>
        <end position="303"/>
    </location>
</feature>
<comment type="caution">
    <text evidence="14">The sequence shown here is derived from an EMBL/GenBank/DDBJ whole genome shotgun (WGS) entry which is preliminary data.</text>
</comment>
<keyword evidence="3" id="KW-1003">Cell membrane</keyword>
<keyword evidence="2" id="KW-0813">Transport</keyword>